<dbReference type="AlphaFoldDB" id="A0A3S9I129"/>
<accession>A0A3S9I129</accession>
<evidence type="ECO:0000259" key="13">
    <source>
        <dbReference type="PROSITE" id="PS51910"/>
    </source>
</evidence>
<dbReference type="InterPro" id="IPR008965">
    <property type="entry name" value="CBM2/CBM3_carb-bd_dom_sf"/>
</dbReference>
<keyword evidence="5 14" id="KW-0378">Hydrolase</keyword>
<keyword evidence="15" id="KW-1185">Reference proteome</keyword>
<evidence type="ECO:0000313" key="15">
    <source>
        <dbReference type="Proteomes" id="UP000280197"/>
    </source>
</evidence>
<feature type="region of interest" description="Disordered" evidence="10">
    <location>
        <begin position="142"/>
        <end position="193"/>
    </location>
</feature>
<dbReference type="GO" id="GO:0008061">
    <property type="term" value="F:chitin binding"/>
    <property type="evidence" value="ECO:0007669"/>
    <property type="project" value="UniProtKB-KW"/>
</dbReference>
<gene>
    <name evidence="14" type="ORF">EJC51_19305</name>
</gene>
<keyword evidence="6" id="KW-0146">Chitin degradation</keyword>
<keyword evidence="8" id="KW-0326">Glycosidase</keyword>
<evidence type="ECO:0000313" key="14">
    <source>
        <dbReference type="EMBL" id="AZP18050.1"/>
    </source>
</evidence>
<dbReference type="SMART" id="SM00637">
    <property type="entry name" value="CBD_II"/>
    <property type="match status" value="1"/>
</dbReference>
<dbReference type="GO" id="GO:0008843">
    <property type="term" value="F:endochitinase activity"/>
    <property type="evidence" value="ECO:0007669"/>
    <property type="project" value="UniProtKB-EC"/>
</dbReference>
<feature type="domain" description="CBM2" evidence="12">
    <location>
        <begin position="33"/>
        <end position="141"/>
    </location>
</feature>
<feature type="compositionally biased region" description="Low complexity" evidence="10">
    <location>
        <begin position="152"/>
        <end position="176"/>
    </location>
</feature>
<dbReference type="Proteomes" id="UP000280197">
    <property type="component" value="Chromosome"/>
</dbReference>
<dbReference type="InterPro" id="IPR012291">
    <property type="entry name" value="CBM2_carb-bd_dom_sf"/>
</dbReference>
<sequence>MSTHRRKVSGRNKVIAGAVAAAVVGGGAILLTGTAQAAGIGAAYTRTSDWSTGYTAQYVVTNNSGAAEKDWKLEFDLPAGSKLSSLWNAESSVSGQHVTVTSAKWDTDGLAAGESVTVGFVVNGTGAPTGCRIDGATCSADGTATPEPTGRPTETATASPTPTPTATSKPTTTATPTPTPTPTSSPGTGTTTDAGFAPYVDTSLYPAFDLVASATATGVKDYNLAFVTDGGGCTPKWGGVTDLASDAVAAQIGALRAKGGDVRVSFGGAAGSELATTCSSADALAAAYGKVVDAYDLTKVDFDVEGGALPNTTANTNRAKAIAKLQAQHPDLDVSFTLPVMPEGLTQDGVNLLSNAKSNGVALDTVNIMAMDYGPAYSGDMGTYAEQAATATQAQVKSVLGLSDSAAWKAVAVTPMIGVNDVTSEIFKVEDAGQLVNFAKSKGLGWLSMWSATRDKQCSGGAKNYADATCSSIVQDEHAFSKAFAAYN</sequence>
<feature type="domain" description="GH18" evidence="13">
    <location>
        <begin position="194"/>
        <end position="469"/>
    </location>
</feature>
<dbReference type="Pfam" id="PF00553">
    <property type="entry name" value="CBM_2"/>
    <property type="match status" value="1"/>
</dbReference>
<protein>
    <recommendedName>
        <fullName evidence="2">chitinase</fullName>
        <ecNumber evidence="2">3.2.1.14</ecNumber>
    </recommendedName>
</protein>
<comment type="catalytic activity">
    <reaction evidence="1">
        <text>Random endo-hydrolysis of N-acetyl-beta-D-glucosaminide (1-&gt;4)-beta-linkages in chitin and chitodextrins.</text>
        <dbReference type="EC" id="3.2.1.14"/>
    </reaction>
</comment>
<dbReference type="Gene3D" id="3.20.20.80">
    <property type="entry name" value="Glycosidases"/>
    <property type="match status" value="1"/>
</dbReference>
<proteinExistence type="predicted"/>
<evidence type="ECO:0000256" key="10">
    <source>
        <dbReference type="SAM" id="MobiDB-lite"/>
    </source>
</evidence>
<dbReference type="FunFam" id="3.20.20.80:FF:000118">
    <property type="entry name" value="Probable bifunctional chitinase/lysozyme"/>
    <property type="match status" value="1"/>
</dbReference>
<feature type="chain" id="PRO_5019126440" description="chitinase" evidence="11">
    <location>
        <begin position="38"/>
        <end position="488"/>
    </location>
</feature>
<evidence type="ECO:0000256" key="11">
    <source>
        <dbReference type="SAM" id="SignalP"/>
    </source>
</evidence>
<dbReference type="PANTHER" id="PTHR42976:SF1">
    <property type="entry name" value="GH18 DOMAIN-CONTAINING PROTEIN-RELATED"/>
    <property type="match status" value="1"/>
</dbReference>
<dbReference type="PROSITE" id="PS51910">
    <property type="entry name" value="GH18_2"/>
    <property type="match status" value="1"/>
</dbReference>
<dbReference type="Gene3D" id="2.60.40.290">
    <property type="match status" value="1"/>
</dbReference>
<dbReference type="SUPFAM" id="SSF51445">
    <property type="entry name" value="(Trans)glycosidases"/>
    <property type="match status" value="1"/>
</dbReference>
<dbReference type="GO" id="GO:0006032">
    <property type="term" value="P:chitin catabolic process"/>
    <property type="evidence" value="ECO:0007669"/>
    <property type="project" value="UniProtKB-KW"/>
</dbReference>
<keyword evidence="3" id="KW-0147">Chitin-binding</keyword>
<dbReference type="PROSITE" id="PS51173">
    <property type="entry name" value="CBM2"/>
    <property type="match status" value="1"/>
</dbReference>
<dbReference type="EMBL" id="CP034463">
    <property type="protein sequence ID" value="AZP18050.1"/>
    <property type="molecule type" value="Genomic_DNA"/>
</dbReference>
<dbReference type="CDD" id="cd06543">
    <property type="entry name" value="GH18_PF-ChiA-like"/>
    <property type="match status" value="1"/>
</dbReference>
<evidence type="ECO:0000256" key="8">
    <source>
        <dbReference type="ARBA" id="ARBA00023295"/>
    </source>
</evidence>
<dbReference type="InterPro" id="IPR017853">
    <property type="entry name" value="GH"/>
</dbReference>
<name>A0A3S9I129_9ACTN</name>
<keyword evidence="7" id="KW-0119">Carbohydrate metabolism</keyword>
<dbReference type="KEGG" id="saqu:EJC51_19305"/>
<evidence type="ECO:0000256" key="1">
    <source>
        <dbReference type="ARBA" id="ARBA00000822"/>
    </source>
</evidence>
<evidence type="ECO:0000256" key="5">
    <source>
        <dbReference type="ARBA" id="ARBA00022801"/>
    </source>
</evidence>
<dbReference type="PANTHER" id="PTHR42976">
    <property type="entry name" value="BIFUNCTIONAL CHITINASE/LYSOZYME-RELATED"/>
    <property type="match status" value="1"/>
</dbReference>
<evidence type="ECO:0000256" key="2">
    <source>
        <dbReference type="ARBA" id="ARBA00012729"/>
    </source>
</evidence>
<dbReference type="InterPro" id="IPR001919">
    <property type="entry name" value="CBD2"/>
</dbReference>
<organism evidence="14 15">
    <name type="scientific">Streptomyces aquilus</name>
    <dbReference type="NCBI Taxonomy" id="2548456"/>
    <lineage>
        <taxon>Bacteria</taxon>
        <taxon>Bacillati</taxon>
        <taxon>Actinomycetota</taxon>
        <taxon>Actinomycetes</taxon>
        <taxon>Kitasatosporales</taxon>
        <taxon>Streptomycetaceae</taxon>
        <taxon>Streptomyces</taxon>
    </lineage>
</organism>
<dbReference type="RefSeq" id="WP_126272232.1">
    <property type="nucleotide sequence ID" value="NZ_CP034463.1"/>
</dbReference>
<dbReference type="GO" id="GO:0030247">
    <property type="term" value="F:polysaccharide binding"/>
    <property type="evidence" value="ECO:0007669"/>
    <property type="project" value="UniProtKB-UniRule"/>
</dbReference>
<dbReference type="InterPro" id="IPR001223">
    <property type="entry name" value="Glyco_hydro18_cat"/>
</dbReference>
<dbReference type="SUPFAM" id="SSF49384">
    <property type="entry name" value="Carbohydrate-binding domain"/>
    <property type="match status" value="1"/>
</dbReference>
<evidence type="ECO:0000256" key="9">
    <source>
        <dbReference type="ARBA" id="ARBA00023326"/>
    </source>
</evidence>
<feature type="signal peptide" evidence="11">
    <location>
        <begin position="1"/>
        <end position="37"/>
    </location>
</feature>
<evidence type="ECO:0000256" key="3">
    <source>
        <dbReference type="ARBA" id="ARBA00022669"/>
    </source>
</evidence>
<keyword evidence="9" id="KW-0624">Polysaccharide degradation</keyword>
<dbReference type="GO" id="GO:0000272">
    <property type="term" value="P:polysaccharide catabolic process"/>
    <property type="evidence" value="ECO:0007669"/>
    <property type="project" value="UniProtKB-KW"/>
</dbReference>
<dbReference type="EC" id="3.2.1.14" evidence="2"/>
<evidence type="ECO:0000256" key="7">
    <source>
        <dbReference type="ARBA" id="ARBA00023277"/>
    </source>
</evidence>
<evidence type="ECO:0000256" key="4">
    <source>
        <dbReference type="ARBA" id="ARBA00022729"/>
    </source>
</evidence>
<evidence type="ECO:0000259" key="12">
    <source>
        <dbReference type="PROSITE" id="PS51173"/>
    </source>
</evidence>
<keyword evidence="4 11" id="KW-0732">Signal</keyword>
<evidence type="ECO:0000256" key="6">
    <source>
        <dbReference type="ARBA" id="ARBA00023024"/>
    </source>
</evidence>
<dbReference type="InterPro" id="IPR052750">
    <property type="entry name" value="GH18_Chitinase"/>
</dbReference>
<reference evidence="14 15" key="1">
    <citation type="submission" date="2018-12" db="EMBL/GenBank/DDBJ databases">
        <authorList>
            <person name="Li K."/>
        </authorList>
    </citation>
    <scope>NUCLEOTIDE SEQUENCE [LARGE SCALE GENOMIC DNA]</scope>
    <source>
        <strain evidence="15">CR22</strain>
    </source>
</reference>